<keyword evidence="2" id="KW-0472">Membrane</keyword>
<evidence type="ECO:0000256" key="1">
    <source>
        <dbReference type="SAM" id="MobiDB-lite"/>
    </source>
</evidence>
<dbReference type="Proteomes" id="UP000314294">
    <property type="component" value="Unassembled WGS sequence"/>
</dbReference>
<dbReference type="AlphaFoldDB" id="A0A4Z2H079"/>
<keyword evidence="4" id="KW-1185">Reference proteome</keyword>
<evidence type="ECO:0000313" key="3">
    <source>
        <dbReference type="EMBL" id="TNN58292.1"/>
    </source>
</evidence>
<feature type="transmembrane region" description="Helical" evidence="2">
    <location>
        <begin position="107"/>
        <end position="127"/>
    </location>
</feature>
<organism evidence="3 4">
    <name type="scientific">Liparis tanakae</name>
    <name type="common">Tanaka's snailfish</name>
    <dbReference type="NCBI Taxonomy" id="230148"/>
    <lineage>
        <taxon>Eukaryota</taxon>
        <taxon>Metazoa</taxon>
        <taxon>Chordata</taxon>
        <taxon>Craniata</taxon>
        <taxon>Vertebrata</taxon>
        <taxon>Euteleostomi</taxon>
        <taxon>Actinopterygii</taxon>
        <taxon>Neopterygii</taxon>
        <taxon>Teleostei</taxon>
        <taxon>Neoteleostei</taxon>
        <taxon>Acanthomorphata</taxon>
        <taxon>Eupercaria</taxon>
        <taxon>Perciformes</taxon>
        <taxon>Cottioidei</taxon>
        <taxon>Cottales</taxon>
        <taxon>Liparidae</taxon>
        <taxon>Liparis</taxon>
    </lineage>
</organism>
<keyword evidence="2" id="KW-1133">Transmembrane helix</keyword>
<feature type="compositionally biased region" description="Acidic residues" evidence="1">
    <location>
        <begin position="221"/>
        <end position="230"/>
    </location>
</feature>
<gene>
    <name evidence="3" type="ORF">EYF80_031475</name>
</gene>
<name>A0A4Z2H079_9TELE</name>
<keyword evidence="2" id="KW-0812">Transmembrane</keyword>
<protein>
    <submittedName>
        <fullName evidence="3">Uncharacterized protein</fullName>
    </submittedName>
</protein>
<evidence type="ECO:0000256" key="2">
    <source>
        <dbReference type="SAM" id="Phobius"/>
    </source>
</evidence>
<sequence>MTAVCRARFSTVRSGLIRRMISISTLRGSWLGASSSRSGHSSGGNCAEKVASCLVFSSPSSSSSSSSPTPVFGERVRLEGEPEGAAALFRVACRLLRRRLWGVRGRVRLPVVFGRPALQGVVVAGLLVSTVTVVVKKGIPASPAVVLAGLGVRSIAHSSRGGRGDGAGERGGALRLLMLLLLVLMLLLLLVAVSRAFVQVVPLGAGSDEARSDEVAHPAISDDEEERDDDDVVDPDFVLTAHDQDIPGPSDMGPSAQRKRRQPVVEVLQDIVPYLCVCKQADSDTDTGEGTGSSCCVCGFCSPSPRVSVGSFEAPQRLPVAAGAPIVQSSAMAAGACGCLSSSSSPGWVADG</sequence>
<feature type="region of interest" description="Disordered" evidence="1">
    <location>
        <begin position="211"/>
        <end position="230"/>
    </location>
</feature>
<proteinExistence type="predicted"/>
<reference evidence="3 4" key="1">
    <citation type="submission" date="2019-03" db="EMBL/GenBank/DDBJ databases">
        <title>First draft genome of Liparis tanakae, snailfish: a comprehensive survey of snailfish specific genes.</title>
        <authorList>
            <person name="Kim W."/>
            <person name="Song I."/>
            <person name="Jeong J.-H."/>
            <person name="Kim D."/>
            <person name="Kim S."/>
            <person name="Ryu S."/>
            <person name="Song J.Y."/>
            <person name="Lee S.K."/>
        </authorList>
    </citation>
    <scope>NUCLEOTIDE SEQUENCE [LARGE SCALE GENOMIC DNA]</scope>
    <source>
        <tissue evidence="3">Muscle</tissue>
    </source>
</reference>
<feature type="transmembrane region" description="Helical" evidence="2">
    <location>
        <begin position="176"/>
        <end position="198"/>
    </location>
</feature>
<accession>A0A4Z2H079</accession>
<evidence type="ECO:0000313" key="4">
    <source>
        <dbReference type="Proteomes" id="UP000314294"/>
    </source>
</evidence>
<dbReference type="EMBL" id="SRLO01000383">
    <property type="protein sequence ID" value="TNN58292.1"/>
    <property type="molecule type" value="Genomic_DNA"/>
</dbReference>
<comment type="caution">
    <text evidence="3">The sequence shown here is derived from an EMBL/GenBank/DDBJ whole genome shotgun (WGS) entry which is preliminary data.</text>
</comment>